<dbReference type="AlphaFoldDB" id="A0A4R4FEH3"/>
<evidence type="ECO:0000313" key="2">
    <source>
        <dbReference type="Proteomes" id="UP000295710"/>
    </source>
</evidence>
<comment type="caution">
    <text evidence="1">The sequence shown here is derived from an EMBL/GenBank/DDBJ whole genome shotgun (WGS) entry which is preliminary data.</text>
</comment>
<accession>A0A4R4FEH3</accession>
<protein>
    <submittedName>
        <fullName evidence="1">Uncharacterized protein</fullName>
    </submittedName>
</protein>
<proteinExistence type="predicted"/>
<evidence type="ECO:0000313" key="1">
    <source>
        <dbReference type="EMBL" id="TDA21179.1"/>
    </source>
</evidence>
<reference evidence="1 2" key="1">
    <citation type="journal article" date="2016" name="Nat. Microbiol.">
        <title>The Mouse Intestinal Bacterial Collection (miBC) provides host-specific insight into cultured diversity and functional potential of the gut microbiota.</title>
        <authorList>
            <person name="Lagkouvardos I."/>
            <person name="Pukall R."/>
            <person name="Abt B."/>
            <person name="Foesel B.U."/>
            <person name="Meier-Kolthoff J.P."/>
            <person name="Kumar N."/>
            <person name="Bresciani A."/>
            <person name="Martinez I."/>
            <person name="Just S."/>
            <person name="Ziegler C."/>
            <person name="Brugiroux S."/>
            <person name="Garzetti D."/>
            <person name="Wenning M."/>
            <person name="Bui T.P."/>
            <person name="Wang J."/>
            <person name="Hugenholtz F."/>
            <person name="Plugge C.M."/>
            <person name="Peterson D.A."/>
            <person name="Hornef M.W."/>
            <person name="Baines J.F."/>
            <person name="Smidt H."/>
            <person name="Walter J."/>
            <person name="Kristiansen K."/>
            <person name="Nielsen H.B."/>
            <person name="Haller D."/>
            <person name="Overmann J."/>
            <person name="Stecher B."/>
            <person name="Clavel T."/>
        </authorList>
    </citation>
    <scope>NUCLEOTIDE SEQUENCE [LARGE SCALE GENOMIC DNA]</scope>
    <source>
        <strain evidence="1 2">DSM 28560</strain>
    </source>
</reference>
<name>A0A4R4FEH3_9FIRM</name>
<sequence length="109" mass="12521">MYENKVVLCGANSYEEKYYLNPDFEQLPGSIKDELKIMCVLYVNDVGGILTLVYEEDGGLCFEVTSEEGDPMFDEIGSQLKIKELQKEKQELLAALQLYYRVFFLGEEV</sequence>
<keyword evidence="2" id="KW-1185">Reference proteome</keyword>
<gene>
    <name evidence="1" type="ORF">E1963_12465</name>
</gene>
<dbReference type="RefSeq" id="WP_066581886.1">
    <property type="nucleotide sequence ID" value="NZ_JAOBST010000044.1"/>
</dbReference>
<dbReference type="InterPro" id="IPR046143">
    <property type="entry name" value="DUF6145"/>
</dbReference>
<dbReference type="EMBL" id="SMMX01000010">
    <property type="protein sequence ID" value="TDA21179.1"/>
    <property type="molecule type" value="Genomic_DNA"/>
</dbReference>
<dbReference type="Pfam" id="PF19642">
    <property type="entry name" value="DUF6145"/>
    <property type="match status" value="1"/>
</dbReference>
<organism evidence="1 2">
    <name type="scientific">Extibacter muris</name>
    <dbReference type="NCBI Taxonomy" id="1796622"/>
    <lineage>
        <taxon>Bacteria</taxon>
        <taxon>Bacillati</taxon>
        <taxon>Bacillota</taxon>
        <taxon>Clostridia</taxon>
        <taxon>Lachnospirales</taxon>
        <taxon>Lachnospiraceae</taxon>
        <taxon>Extibacter</taxon>
    </lineage>
</organism>
<dbReference type="Proteomes" id="UP000295710">
    <property type="component" value="Unassembled WGS sequence"/>
</dbReference>